<dbReference type="EC" id="3.1.-.-" evidence="6"/>
<dbReference type="GO" id="GO:0090729">
    <property type="term" value="F:toxin activity"/>
    <property type="evidence" value="ECO:0007669"/>
    <property type="project" value="UniProtKB-KW"/>
</dbReference>
<evidence type="ECO:0000256" key="1">
    <source>
        <dbReference type="ARBA" id="ARBA00022649"/>
    </source>
</evidence>
<dbReference type="EMBL" id="RJJQ01000016">
    <property type="protein sequence ID" value="RNI20451.1"/>
    <property type="molecule type" value="Genomic_DNA"/>
</dbReference>
<dbReference type="RefSeq" id="WP_123272208.1">
    <property type="nucleotide sequence ID" value="NZ_RJJQ01000016.1"/>
</dbReference>
<dbReference type="GO" id="GO:0016787">
    <property type="term" value="F:hydrolase activity"/>
    <property type="evidence" value="ECO:0007669"/>
    <property type="project" value="UniProtKB-KW"/>
</dbReference>
<dbReference type="InterPro" id="IPR029060">
    <property type="entry name" value="PIN-like_dom_sf"/>
</dbReference>
<keyword evidence="2 6" id="KW-0540">Nuclease</keyword>
<name>A0A3M9M4F9_9MICO</name>
<keyword evidence="3 6" id="KW-0479">Metal-binding</keyword>
<dbReference type="GO" id="GO:0004540">
    <property type="term" value="F:RNA nuclease activity"/>
    <property type="evidence" value="ECO:0007669"/>
    <property type="project" value="InterPro"/>
</dbReference>
<dbReference type="InterPro" id="IPR044153">
    <property type="entry name" value="PIN_Pae0151-like"/>
</dbReference>
<evidence type="ECO:0000256" key="6">
    <source>
        <dbReference type="HAMAP-Rule" id="MF_00265"/>
    </source>
</evidence>
<dbReference type="InterPro" id="IPR022907">
    <property type="entry name" value="VapC_family"/>
</dbReference>
<evidence type="ECO:0000256" key="2">
    <source>
        <dbReference type="ARBA" id="ARBA00022722"/>
    </source>
</evidence>
<comment type="similarity">
    <text evidence="6">Belongs to the PINc/VapC protein family.</text>
</comment>
<evidence type="ECO:0000256" key="5">
    <source>
        <dbReference type="ARBA" id="ARBA00022842"/>
    </source>
</evidence>
<feature type="binding site" evidence="6">
    <location>
        <position position="5"/>
    </location>
    <ligand>
        <name>Mg(2+)</name>
        <dbReference type="ChEBI" id="CHEBI:18420"/>
    </ligand>
</feature>
<evidence type="ECO:0000256" key="3">
    <source>
        <dbReference type="ARBA" id="ARBA00022723"/>
    </source>
</evidence>
<dbReference type="PANTHER" id="PTHR35901">
    <property type="entry name" value="RIBONUCLEASE VAPC3"/>
    <property type="match status" value="1"/>
</dbReference>
<protein>
    <recommendedName>
        <fullName evidence="6">Ribonuclease VapC</fullName>
        <shortName evidence="6">RNase VapC</shortName>
        <ecNumber evidence="6">3.1.-.-</ecNumber>
    </recommendedName>
    <alternativeName>
        <fullName evidence="6">Toxin VapC</fullName>
    </alternativeName>
</protein>
<keyword evidence="5 6" id="KW-0460">Magnesium</keyword>
<evidence type="ECO:0000259" key="7">
    <source>
        <dbReference type="Pfam" id="PF01850"/>
    </source>
</evidence>
<comment type="caution">
    <text evidence="8">The sequence shown here is derived from an EMBL/GenBank/DDBJ whole genome shotgun (WGS) entry which is preliminary data.</text>
</comment>
<dbReference type="Gene3D" id="3.40.50.1010">
    <property type="entry name" value="5'-nuclease"/>
    <property type="match status" value="1"/>
</dbReference>
<comment type="cofactor">
    <cofactor evidence="6">
        <name>Mg(2+)</name>
        <dbReference type="ChEBI" id="CHEBI:18420"/>
    </cofactor>
</comment>
<reference evidence="8 9" key="1">
    <citation type="submission" date="2018-11" db="EMBL/GenBank/DDBJ databases">
        <title>Draft genome of Simplicispira Flexivirga sp. BO-16.</title>
        <authorList>
            <person name="Im W.T."/>
        </authorList>
    </citation>
    <scope>NUCLEOTIDE SEQUENCE [LARGE SCALE GENOMIC DNA]</scope>
    <source>
        <strain evidence="8 9">BO-16</strain>
    </source>
</reference>
<feature type="domain" description="PIN" evidence="7">
    <location>
        <begin position="2"/>
        <end position="120"/>
    </location>
</feature>
<comment type="function">
    <text evidence="6">Toxic component of a toxin-antitoxin (TA) system. An RNase.</text>
</comment>
<proteinExistence type="inferred from homology"/>
<keyword evidence="1 6" id="KW-1277">Toxin-antitoxin system</keyword>
<organism evidence="8 9">
    <name type="scientific">Flexivirga caeni</name>
    <dbReference type="NCBI Taxonomy" id="2294115"/>
    <lineage>
        <taxon>Bacteria</taxon>
        <taxon>Bacillati</taxon>
        <taxon>Actinomycetota</taxon>
        <taxon>Actinomycetes</taxon>
        <taxon>Micrococcales</taxon>
        <taxon>Dermacoccaceae</taxon>
        <taxon>Flexivirga</taxon>
    </lineage>
</organism>
<dbReference type="SUPFAM" id="SSF88723">
    <property type="entry name" value="PIN domain-like"/>
    <property type="match status" value="1"/>
</dbReference>
<evidence type="ECO:0000256" key="4">
    <source>
        <dbReference type="ARBA" id="ARBA00022801"/>
    </source>
</evidence>
<dbReference type="PANTHER" id="PTHR35901:SF1">
    <property type="entry name" value="EXONUCLEASE VAPC9"/>
    <property type="match status" value="1"/>
</dbReference>
<feature type="binding site" evidence="6">
    <location>
        <position position="95"/>
    </location>
    <ligand>
        <name>Mg(2+)</name>
        <dbReference type="ChEBI" id="CHEBI:18420"/>
    </ligand>
</feature>
<keyword evidence="9" id="KW-1185">Reference proteome</keyword>
<dbReference type="AlphaFoldDB" id="A0A3M9M4F9"/>
<dbReference type="CDD" id="cd09873">
    <property type="entry name" value="PIN_Pae0151-like"/>
    <property type="match status" value="1"/>
</dbReference>
<keyword evidence="6" id="KW-0800">Toxin</keyword>
<gene>
    <name evidence="6" type="primary">vapC</name>
    <name evidence="8" type="ORF">EFY87_14565</name>
</gene>
<accession>A0A3M9M4F9</accession>
<sequence>MIVVDASVVVATLVGEVTEVATATQRLRGEELADPELVDIEVMSVLRRKVGAGELTPAKARLALNDLRLMPMRRYPNAALLDRCWELRDNLSSYDAVYVALAEALAATLVTADKRLANAPGPQCAIEVLQV</sequence>
<evidence type="ECO:0000313" key="9">
    <source>
        <dbReference type="Proteomes" id="UP000271678"/>
    </source>
</evidence>
<dbReference type="OrthoDB" id="4377304at2"/>
<dbReference type="InterPro" id="IPR002716">
    <property type="entry name" value="PIN_dom"/>
</dbReference>
<dbReference type="GO" id="GO:0000287">
    <property type="term" value="F:magnesium ion binding"/>
    <property type="evidence" value="ECO:0007669"/>
    <property type="project" value="UniProtKB-UniRule"/>
</dbReference>
<dbReference type="InterPro" id="IPR051619">
    <property type="entry name" value="TypeII_TA_RNase_PINc/VapC"/>
</dbReference>
<dbReference type="HAMAP" id="MF_00265">
    <property type="entry name" value="VapC_Nob1"/>
    <property type="match status" value="1"/>
</dbReference>
<dbReference type="Proteomes" id="UP000271678">
    <property type="component" value="Unassembled WGS sequence"/>
</dbReference>
<keyword evidence="4 6" id="KW-0378">Hydrolase</keyword>
<dbReference type="Pfam" id="PF01850">
    <property type="entry name" value="PIN"/>
    <property type="match status" value="1"/>
</dbReference>
<evidence type="ECO:0000313" key="8">
    <source>
        <dbReference type="EMBL" id="RNI20451.1"/>
    </source>
</evidence>